<proteinExistence type="predicted"/>
<evidence type="ECO:0000313" key="1">
    <source>
        <dbReference type="Proteomes" id="UP000887579"/>
    </source>
</evidence>
<protein>
    <submittedName>
        <fullName evidence="2">Uncharacterized protein</fullName>
    </submittedName>
</protein>
<dbReference type="Proteomes" id="UP000887579">
    <property type="component" value="Unplaced"/>
</dbReference>
<sequence>MSISPPSLKDSPPIPLPQHRDRSRSPIFFSPIKMTTTIISPSQKNQPRKLSSWKPLKVGPLLSYREREEMIKAIINRQTSNTYDKFYENLAFLDCWNKAEFQLTAVKTIRNLIFEGKELAKYNKKLKEESEQKDEKIKALEAEIESKVAENDEIKKDYCIMEEQLNSASGQITILEQTIDDFQEELIDAKQDADEAVQECEIIKKRINAEAILLFEQWTKLVDRTSTRKSSTSSST</sequence>
<name>A0AC34GR83_9BILA</name>
<organism evidence="1 2">
    <name type="scientific">Panagrolaimus sp. ES5</name>
    <dbReference type="NCBI Taxonomy" id="591445"/>
    <lineage>
        <taxon>Eukaryota</taxon>
        <taxon>Metazoa</taxon>
        <taxon>Ecdysozoa</taxon>
        <taxon>Nematoda</taxon>
        <taxon>Chromadorea</taxon>
        <taxon>Rhabditida</taxon>
        <taxon>Tylenchina</taxon>
        <taxon>Panagrolaimomorpha</taxon>
        <taxon>Panagrolaimoidea</taxon>
        <taxon>Panagrolaimidae</taxon>
        <taxon>Panagrolaimus</taxon>
    </lineage>
</organism>
<accession>A0AC34GR83</accession>
<dbReference type="WBParaSite" id="ES5_v2.g7200.t1">
    <property type="protein sequence ID" value="ES5_v2.g7200.t1"/>
    <property type="gene ID" value="ES5_v2.g7200"/>
</dbReference>
<evidence type="ECO:0000313" key="2">
    <source>
        <dbReference type="WBParaSite" id="ES5_v2.g7200.t1"/>
    </source>
</evidence>
<reference evidence="2" key="1">
    <citation type="submission" date="2022-11" db="UniProtKB">
        <authorList>
            <consortium name="WormBaseParasite"/>
        </authorList>
    </citation>
    <scope>IDENTIFICATION</scope>
</reference>